<accession>A0A6C0JF08</accession>
<evidence type="ECO:0000313" key="1">
    <source>
        <dbReference type="EMBL" id="QHU03430.1"/>
    </source>
</evidence>
<name>A0A6C0JF08_9ZZZZ</name>
<dbReference type="AlphaFoldDB" id="A0A6C0JF08"/>
<sequence length="288" mass="33861">MTNNIAEPITNEVTFYMKHVKTRVCRAILDKTEWDSFTEYELACGGTDKFSCVITDGYLDNYEPENVDRSKYLVTPIALHHLTYEFREYLLKNYLHCSLFDYETLNADSNCLYVVVPYRDYWMSDNHDDNDDGYYNSNDNQNEYVEDKTQATIHKYFDYCSDEEYQNNFKCPQNQVTTTSLNDRFSGEGVVQDNTSPIAKKGLADFSFMVNPRTNKSYVLFRPKRQILNKDQQGWVKYADGLVYPREWNLIEDYRTLFFKNKVNGWIVGMGKKKVLEELGATYLENVD</sequence>
<proteinExistence type="predicted"/>
<dbReference type="EMBL" id="MN740378">
    <property type="protein sequence ID" value="QHU03430.1"/>
    <property type="molecule type" value="Genomic_DNA"/>
</dbReference>
<protein>
    <submittedName>
        <fullName evidence="1">Uncharacterized protein</fullName>
    </submittedName>
</protein>
<organism evidence="1">
    <name type="scientific">viral metagenome</name>
    <dbReference type="NCBI Taxonomy" id="1070528"/>
    <lineage>
        <taxon>unclassified sequences</taxon>
        <taxon>metagenomes</taxon>
        <taxon>organismal metagenomes</taxon>
    </lineage>
</organism>
<reference evidence="1" key="1">
    <citation type="journal article" date="2020" name="Nature">
        <title>Giant virus diversity and host interactions through global metagenomics.</title>
        <authorList>
            <person name="Schulz F."/>
            <person name="Roux S."/>
            <person name="Paez-Espino D."/>
            <person name="Jungbluth S."/>
            <person name="Walsh D.A."/>
            <person name="Denef V.J."/>
            <person name="McMahon K.D."/>
            <person name="Konstantinidis K.T."/>
            <person name="Eloe-Fadrosh E.A."/>
            <person name="Kyrpides N.C."/>
            <person name="Woyke T."/>
        </authorList>
    </citation>
    <scope>NUCLEOTIDE SEQUENCE</scope>
    <source>
        <strain evidence="1">GVMAG-M-3300026093-6</strain>
    </source>
</reference>